<dbReference type="STRING" id="225848.Sps_00609"/>
<keyword evidence="3" id="KW-1185">Reference proteome</keyword>
<organism evidence="2 3">
    <name type="scientific">Shewanella psychrophila</name>
    <dbReference type="NCBI Taxonomy" id="225848"/>
    <lineage>
        <taxon>Bacteria</taxon>
        <taxon>Pseudomonadati</taxon>
        <taxon>Pseudomonadota</taxon>
        <taxon>Gammaproteobacteria</taxon>
        <taxon>Alteromonadales</taxon>
        <taxon>Shewanellaceae</taxon>
        <taxon>Shewanella</taxon>
    </lineage>
</organism>
<dbReference type="AlphaFoldDB" id="A0A1S6HJV5"/>
<gene>
    <name evidence="2" type="ORF">Sps_00609</name>
</gene>
<dbReference type="SUPFAM" id="SSF53850">
    <property type="entry name" value="Periplasmic binding protein-like II"/>
    <property type="match status" value="1"/>
</dbReference>
<reference evidence="2 3" key="1">
    <citation type="submission" date="2016-03" db="EMBL/GenBank/DDBJ databases">
        <title>Complete genome sequence of Shewanella psychrophila WP2, a deep sea bacterium isolated from west Pacific sediment.</title>
        <authorList>
            <person name="Xu G."/>
            <person name="Jian H."/>
        </authorList>
    </citation>
    <scope>NUCLEOTIDE SEQUENCE [LARGE SCALE GENOMIC DNA]</scope>
    <source>
        <strain evidence="2 3">WP2</strain>
    </source>
</reference>
<accession>A0A1S6HJV5</accession>
<sequence length="181" mass="20547">MALVLSHCIRCVCINDFLRGDIDFLVGSYTGLPNNIHQAHLIDISHSAYVRKEHPLVKLNTAVTIEELNEYQIIELETHENADFTLRTKNIVRPSLKLSKYEKIAPILKESSAICFLPDNLLNTSDLVSLNIAFPKLMVNCRIYWHELMNGDLFHNYLKGVLININCKARTESLGEQIPSG</sequence>
<dbReference type="EMBL" id="CP014782">
    <property type="protein sequence ID" value="AQS35806.1"/>
    <property type="molecule type" value="Genomic_DNA"/>
</dbReference>
<protein>
    <submittedName>
        <fullName evidence="2">LysR family regulator</fullName>
    </submittedName>
</protein>
<evidence type="ECO:0000313" key="2">
    <source>
        <dbReference type="EMBL" id="AQS35806.1"/>
    </source>
</evidence>
<evidence type="ECO:0000259" key="1">
    <source>
        <dbReference type="Pfam" id="PF03466"/>
    </source>
</evidence>
<dbReference type="OrthoDB" id="8850588at2"/>
<feature type="domain" description="LysR substrate-binding" evidence="1">
    <location>
        <begin position="16"/>
        <end position="147"/>
    </location>
</feature>
<dbReference type="RefSeq" id="WP_077751134.1">
    <property type="nucleotide sequence ID" value="NZ_CP014782.1"/>
</dbReference>
<dbReference type="Pfam" id="PF03466">
    <property type="entry name" value="LysR_substrate"/>
    <property type="match status" value="1"/>
</dbReference>
<dbReference type="InterPro" id="IPR005119">
    <property type="entry name" value="LysR_subst-bd"/>
</dbReference>
<proteinExistence type="predicted"/>
<dbReference type="Proteomes" id="UP000189545">
    <property type="component" value="Chromosome"/>
</dbReference>
<dbReference type="Gene3D" id="3.40.190.10">
    <property type="entry name" value="Periplasmic binding protein-like II"/>
    <property type="match status" value="2"/>
</dbReference>
<name>A0A1S6HJV5_9GAMM</name>
<dbReference type="KEGG" id="spsw:Sps_00609"/>
<evidence type="ECO:0000313" key="3">
    <source>
        <dbReference type="Proteomes" id="UP000189545"/>
    </source>
</evidence>